<gene>
    <name evidence="1" type="ORF">EQM13_15010</name>
</gene>
<evidence type="ECO:0000313" key="2">
    <source>
        <dbReference type="Proteomes" id="UP000287969"/>
    </source>
</evidence>
<keyword evidence="2" id="KW-1185">Reference proteome</keyword>
<accession>A0A410QFK2</accession>
<dbReference type="OrthoDB" id="9793197at2"/>
<name>A0A410QFK2_9FIRM</name>
<dbReference type="EMBL" id="CP035282">
    <property type="protein sequence ID" value="QAT62781.1"/>
    <property type="molecule type" value="Genomic_DNA"/>
</dbReference>
<evidence type="ECO:0008006" key="3">
    <source>
        <dbReference type="Google" id="ProtNLM"/>
    </source>
</evidence>
<sequence>MGKIKKILILNNEVEAMLLDEILSEKNIPHVLRSYHDQVYDGIFQNQLGWGSIDADEIYREEIINIYHDILQNTQD</sequence>
<protein>
    <recommendedName>
        <fullName evidence="3">DUF2007 domain-containing protein</fullName>
    </recommendedName>
</protein>
<organism evidence="1 2">
    <name type="scientific">Acidilutibacter cellobiosedens</name>
    <dbReference type="NCBI Taxonomy" id="2507161"/>
    <lineage>
        <taxon>Bacteria</taxon>
        <taxon>Bacillati</taxon>
        <taxon>Bacillota</taxon>
        <taxon>Tissierellia</taxon>
        <taxon>Tissierellales</taxon>
        <taxon>Acidilutibacteraceae</taxon>
        <taxon>Acidilutibacter</taxon>
    </lineage>
</organism>
<dbReference type="Proteomes" id="UP000287969">
    <property type="component" value="Chromosome"/>
</dbReference>
<proteinExistence type="predicted"/>
<evidence type="ECO:0000313" key="1">
    <source>
        <dbReference type="EMBL" id="QAT62781.1"/>
    </source>
</evidence>
<dbReference type="RefSeq" id="WP_071141126.1">
    <property type="nucleotide sequence ID" value="NZ_CP035282.1"/>
</dbReference>
<reference evidence="2" key="1">
    <citation type="submission" date="2019-01" db="EMBL/GenBank/DDBJ databases">
        <title>Draft genomes of a novel of Sporanaerobacter strains.</title>
        <authorList>
            <person name="Ma S."/>
        </authorList>
    </citation>
    <scope>NUCLEOTIDE SEQUENCE [LARGE SCALE GENOMIC DNA]</scope>
    <source>
        <strain evidence="2">NJN-17</strain>
    </source>
</reference>
<dbReference type="AlphaFoldDB" id="A0A410QFK2"/>
<dbReference type="KEGG" id="spoa:EQM13_15010"/>